<dbReference type="EMBL" id="FWXJ01000004">
    <property type="protein sequence ID" value="SMC40951.1"/>
    <property type="molecule type" value="Genomic_DNA"/>
</dbReference>
<organism evidence="5 6">
    <name type="scientific">Polynucleobacter kasalickyi</name>
    <dbReference type="NCBI Taxonomy" id="1938817"/>
    <lineage>
        <taxon>Bacteria</taxon>
        <taxon>Pseudomonadati</taxon>
        <taxon>Pseudomonadota</taxon>
        <taxon>Betaproteobacteria</taxon>
        <taxon>Burkholderiales</taxon>
        <taxon>Burkholderiaceae</taxon>
        <taxon>Polynucleobacter</taxon>
    </lineage>
</organism>
<dbReference type="InterPro" id="IPR016166">
    <property type="entry name" value="FAD-bd_PCMH"/>
</dbReference>
<keyword evidence="3" id="KW-0560">Oxidoreductase</keyword>
<sequence>MYPFNYLRPKSILEAQQQVRLDSESKFIAGGMTLLPAMKHRLANPSHLIDIGQLQELNAIASKDGRLVIGATTKHREVSNHPLVSSSILGLAQLANLIGDPQVRARGTLGGSLANNDPSADYPAAALALNANIVTDERIIPAKDFFLGLYTTCLNDGEMIQEVQFQIPLQSTYVKLKQAASGYALVGVFVAQFGPDDFSIAVTGVGDGVFRWTDAEFALRKKKALPPLQHDQLIEDIHASGKYRAHMTKVLLEKALTQFTQ</sequence>
<keyword evidence="1" id="KW-0285">Flavoprotein</keyword>
<dbReference type="AlphaFoldDB" id="A0A1W1YYR3"/>
<dbReference type="STRING" id="1938817.SAMN06296008_1045"/>
<evidence type="ECO:0000256" key="3">
    <source>
        <dbReference type="ARBA" id="ARBA00023002"/>
    </source>
</evidence>
<keyword evidence="2" id="KW-0274">FAD</keyword>
<dbReference type="SUPFAM" id="SSF55447">
    <property type="entry name" value="CO dehydrogenase flavoprotein C-terminal domain-like"/>
    <property type="match status" value="1"/>
</dbReference>
<dbReference type="Gene3D" id="3.30.43.10">
    <property type="entry name" value="Uridine Diphospho-n-acetylenolpyruvylglucosamine Reductase, domain 2"/>
    <property type="match status" value="1"/>
</dbReference>
<feature type="domain" description="FAD-binding PCMH-type" evidence="4">
    <location>
        <begin position="1"/>
        <end position="170"/>
    </location>
</feature>
<dbReference type="InterPro" id="IPR005107">
    <property type="entry name" value="CO_DH_flav_C"/>
</dbReference>
<dbReference type="RefSeq" id="WP_084282982.1">
    <property type="nucleotide sequence ID" value="NZ_FWXJ01000004.1"/>
</dbReference>
<dbReference type="GO" id="GO:0071949">
    <property type="term" value="F:FAD binding"/>
    <property type="evidence" value="ECO:0007669"/>
    <property type="project" value="InterPro"/>
</dbReference>
<dbReference type="Proteomes" id="UP000192708">
    <property type="component" value="Unassembled WGS sequence"/>
</dbReference>
<dbReference type="OrthoDB" id="9793944at2"/>
<evidence type="ECO:0000313" key="5">
    <source>
        <dbReference type="EMBL" id="SMC40951.1"/>
    </source>
</evidence>
<dbReference type="InterPro" id="IPR016169">
    <property type="entry name" value="FAD-bd_PCMH_sub2"/>
</dbReference>
<dbReference type="GO" id="GO:0016491">
    <property type="term" value="F:oxidoreductase activity"/>
    <property type="evidence" value="ECO:0007669"/>
    <property type="project" value="UniProtKB-KW"/>
</dbReference>
<dbReference type="SUPFAM" id="SSF56176">
    <property type="entry name" value="FAD-binding/transporter-associated domain-like"/>
    <property type="match status" value="1"/>
</dbReference>
<dbReference type="InterPro" id="IPR002346">
    <property type="entry name" value="Mopterin_DH_FAD-bd"/>
</dbReference>
<dbReference type="InterPro" id="IPR036318">
    <property type="entry name" value="FAD-bd_PCMH-like_sf"/>
</dbReference>
<gene>
    <name evidence="5" type="ORF">SAMN06296008_1045</name>
</gene>
<evidence type="ECO:0000259" key="4">
    <source>
        <dbReference type="PROSITE" id="PS51387"/>
    </source>
</evidence>
<dbReference type="PANTHER" id="PTHR42659:SF2">
    <property type="entry name" value="XANTHINE DEHYDROGENASE SUBUNIT C-RELATED"/>
    <property type="match status" value="1"/>
</dbReference>
<proteinExistence type="predicted"/>
<dbReference type="InterPro" id="IPR051312">
    <property type="entry name" value="Diverse_Substr_Oxidored"/>
</dbReference>
<dbReference type="Gene3D" id="3.30.465.10">
    <property type="match status" value="1"/>
</dbReference>
<dbReference type="InterPro" id="IPR016167">
    <property type="entry name" value="FAD-bd_PCMH_sub1"/>
</dbReference>
<evidence type="ECO:0000313" key="6">
    <source>
        <dbReference type="Proteomes" id="UP000192708"/>
    </source>
</evidence>
<protein>
    <submittedName>
        <fullName evidence="5">Carbon-monoxide dehydrogenase medium subunit</fullName>
    </submittedName>
</protein>
<accession>A0A1W1YYR3</accession>
<name>A0A1W1YYR3_9BURK</name>
<dbReference type="SMART" id="SM01092">
    <property type="entry name" value="CO_deh_flav_C"/>
    <property type="match status" value="1"/>
</dbReference>
<keyword evidence="6" id="KW-1185">Reference proteome</keyword>
<evidence type="ECO:0000256" key="2">
    <source>
        <dbReference type="ARBA" id="ARBA00022827"/>
    </source>
</evidence>
<dbReference type="InterPro" id="IPR036683">
    <property type="entry name" value="CO_DH_flav_C_dom_sf"/>
</dbReference>
<evidence type="ECO:0000256" key="1">
    <source>
        <dbReference type="ARBA" id="ARBA00022630"/>
    </source>
</evidence>
<dbReference type="Gene3D" id="3.30.390.50">
    <property type="entry name" value="CO dehydrogenase flavoprotein, C-terminal domain"/>
    <property type="match status" value="1"/>
</dbReference>
<reference evidence="5 6" key="1">
    <citation type="submission" date="2017-04" db="EMBL/GenBank/DDBJ databases">
        <authorList>
            <person name="Afonso C.L."/>
            <person name="Miller P.J."/>
            <person name="Scott M.A."/>
            <person name="Spackman E."/>
            <person name="Goraichik I."/>
            <person name="Dimitrov K.M."/>
            <person name="Suarez D.L."/>
            <person name="Swayne D.E."/>
        </authorList>
    </citation>
    <scope>NUCLEOTIDE SEQUENCE [LARGE SCALE GENOMIC DNA]</scope>
    <source>
        <strain evidence="5 6">VK13</strain>
    </source>
</reference>
<dbReference type="Pfam" id="PF00941">
    <property type="entry name" value="FAD_binding_5"/>
    <property type="match status" value="1"/>
</dbReference>
<dbReference type="PROSITE" id="PS51387">
    <property type="entry name" value="FAD_PCMH"/>
    <property type="match status" value="1"/>
</dbReference>
<dbReference type="PANTHER" id="PTHR42659">
    <property type="entry name" value="XANTHINE DEHYDROGENASE SUBUNIT C-RELATED"/>
    <property type="match status" value="1"/>
</dbReference>